<dbReference type="EC" id="4.1.1.51" evidence="4"/>
<dbReference type="GO" id="GO:0016832">
    <property type="term" value="F:aldehyde-lyase activity"/>
    <property type="evidence" value="ECO:0007669"/>
    <property type="project" value="TreeGrafter"/>
</dbReference>
<dbReference type="PANTHER" id="PTHR22789:SF0">
    <property type="entry name" value="3-OXO-TETRONATE 4-PHOSPHATE DECARBOXYLASE-RELATED"/>
    <property type="match status" value="1"/>
</dbReference>
<keyword evidence="2 4" id="KW-0456">Lyase</keyword>
<dbReference type="InterPro" id="IPR001303">
    <property type="entry name" value="Aldolase_II/adducin_N"/>
</dbReference>
<evidence type="ECO:0000259" key="3">
    <source>
        <dbReference type="SMART" id="SM01007"/>
    </source>
</evidence>
<dbReference type="GO" id="GO:0005829">
    <property type="term" value="C:cytosol"/>
    <property type="evidence" value="ECO:0007669"/>
    <property type="project" value="TreeGrafter"/>
</dbReference>
<organism evidence="4">
    <name type="scientific">Paraconexibacter sp. AEG42_29</name>
    <dbReference type="NCBI Taxonomy" id="2997339"/>
    <lineage>
        <taxon>Bacteria</taxon>
        <taxon>Bacillati</taxon>
        <taxon>Actinomycetota</taxon>
        <taxon>Thermoleophilia</taxon>
        <taxon>Solirubrobacterales</taxon>
        <taxon>Paraconexibacteraceae</taxon>
        <taxon>Paraconexibacter</taxon>
    </lineage>
</organism>
<evidence type="ECO:0000256" key="2">
    <source>
        <dbReference type="ARBA" id="ARBA00023239"/>
    </source>
</evidence>
<dbReference type="Gene3D" id="3.40.225.10">
    <property type="entry name" value="Class II aldolase/adducin N-terminal domain"/>
    <property type="match status" value="1"/>
</dbReference>
<dbReference type="SMART" id="SM01007">
    <property type="entry name" value="Aldolase_II"/>
    <property type="match status" value="1"/>
</dbReference>
<dbReference type="EMBL" id="CP114014">
    <property type="protein sequence ID" value="XAY04015.1"/>
    <property type="molecule type" value="Genomic_DNA"/>
</dbReference>
<gene>
    <name evidence="4" type="ORF">DSM112329_00841</name>
</gene>
<dbReference type="InterPro" id="IPR036409">
    <property type="entry name" value="Aldolase_II/adducin_N_sf"/>
</dbReference>
<evidence type="ECO:0000313" key="4">
    <source>
        <dbReference type="EMBL" id="XAY04015.1"/>
    </source>
</evidence>
<dbReference type="SUPFAM" id="SSF53639">
    <property type="entry name" value="AraD/HMP-PK domain-like"/>
    <property type="match status" value="1"/>
</dbReference>
<dbReference type="GO" id="GO:0046872">
    <property type="term" value="F:metal ion binding"/>
    <property type="evidence" value="ECO:0007669"/>
    <property type="project" value="UniProtKB-KW"/>
</dbReference>
<dbReference type="RefSeq" id="WP_354700561.1">
    <property type="nucleotide sequence ID" value="NZ_CP114014.1"/>
</dbReference>
<evidence type="ECO:0000256" key="1">
    <source>
        <dbReference type="ARBA" id="ARBA00022723"/>
    </source>
</evidence>
<sequence length="233" mass="24027">MNREDALRDLLAGCAILDGERLTSAFGHLTARMDDGTILLSGNQGPGLVRTAGDVVTVDAEGNVLDDRAALKAGELPIHLGLLAANPGYMSVARFHGPATLAWGTLNRPLPATLGMGMFAGASVPVFDTDTTVTTLEQGHALAAVAGDTPAVLLRGFGAATAGRTVREAVTRAWLLEQNAAATLAASAAGTPQPFDAAAAAPFARADGPAAAQLARLWHYLCRRHAADQIQED</sequence>
<keyword evidence="1" id="KW-0479">Metal-binding</keyword>
<dbReference type="Pfam" id="PF00596">
    <property type="entry name" value="Aldolase_II"/>
    <property type="match status" value="1"/>
</dbReference>
<accession>A0AAU7AR08</accession>
<dbReference type="GO" id="GO:0019323">
    <property type="term" value="P:pentose catabolic process"/>
    <property type="evidence" value="ECO:0007669"/>
    <property type="project" value="TreeGrafter"/>
</dbReference>
<dbReference type="GO" id="GO:0047431">
    <property type="term" value="F:3-hydroxy-2-methylpyridine-4,5-dicarboxylate 4-decarboxylase activity"/>
    <property type="evidence" value="ECO:0007669"/>
    <property type="project" value="UniProtKB-EC"/>
</dbReference>
<dbReference type="InterPro" id="IPR050197">
    <property type="entry name" value="Aldolase_class_II_sugar_metab"/>
</dbReference>
<dbReference type="KEGG" id="parq:DSM112329_00841"/>
<name>A0AAU7AR08_9ACTN</name>
<reference evidence="4" key="1">
    <citation type="submission" date="2022-12" db="EMBL/GenBank/DDBJ databases">
        <title>Paraconexibacter alkalitolerans sp. nov. and Baekduia alba sp. nov., isolated from soil and emended description of the genera Paraconexibacter (Chun et al., 2020) and Baekduia (An et al., 2020).</title>
        <authorList>
            <person name="Vieira S."/>
            <person name="Huber K.J."/>
            <person name="Geppert A."/>
            <person name="Wolf J."/>
            <person name="Neumann-Schaal M."/>
            <person name="Muesken M."/>
            <person name="Overmann J."/>
        </authorList>
    </citation>
    <scope>NUCLEOTIDE SEQUENCE</scope>
    <source>
        <strain evidence="4">AEG42_29</strain>
    </source>
</reference>
<feature type="domain" description="Class II aldolase/adducin N-terminal" evidence="3">
    <location>
        <begin position="8"/>
        <end position="184"/>
    </location>
</feature>
<proteinExistence type="predicted"/>
<protein>
    <submittedName>
        <fullName evidence="4">3-hydroxy-2-methylpyridine-4,5-dicarboxylate 4-decarboxylase</fullName>
        <ecNumber evidence="4">4.1.1.51</ecNumber>
    </submittedName>
</protein>
<dbReference type="AlphaFoldDB" id="A0AAU7AR08"/>
<dbReference type="PANTHER" id="PTHR22789">
    <property type="entry name" value="FUCULOSE PHOSPHATE ALDOLASE"/>
    <property type="match status" value="1"/>
</dbReference>